<accession>A0AA40X4H2</accession>
<evidence type="ECO:0000256" key="1">
    <source>
        <dbReference type="SAM" id="SignalP"/>
    </source>
</evidence>
<keyword evidence="1" id="KW-0732">Signal</keyword>
<name>A0AA40X4H2_9GAMM</name>
<dbReference type="EMBL" id="JADMKS010000007">
    <property type="protein sequence ID" value="MBF6638408.1"/>
    <property type="molecule type" value="Genomic_DNA"/>
</dbReference>
<dbReference type="PROSITE" id="PS51257">
    <property type="entry name" value="PROKAR_LIPOPROTEIN"/>
    <property type="match status" value="1"/>
</dbReference>
<protein>
    <recommendedName>
        <fullName evidence="4">Kazal-like domain-containing protein</fullName>
    </recommendedName>
</protein>
<sequence length="48" mass="5062">MKVTILVVCLFLLSGCGAGAAESIFRIIPNSNNVCPHGNDVFTNQCHG</sequence>
<gene>
    <name evidence="2" type="ORF">ITX54_17225</name>
</gene>
<dbReference type="Proteomes" id="UP000705283">
    <property type="component" value="Unassembled WGS sequence"/>
</dbReference>
<evidence type="ECO:0000313" key="3">
    <source>
        <dbReference type="Proteomes" id="UP000705283"/>
    </source>
</evidence>
<evidence type="ECO:0000313" key="2">
    <source>
        <dbReference type="EMBL" id="MBF6638408.1"/>
    </source>
</evidence>
<organism evidence="2 3">
    <name type="scientific">Rouxiella silvae</name>
    <dbReference type="NCBI Taxonomy" id="1646373"/>
    <lineage>
        <taxon>Bacteria</taxon>
        <taxon>Pseudomonadati</taxon>
        <taxon>Pseudomonadota</taxon>
        <taxon>Gammaproteobacteria</taxon>
        <taxon>Enterobacterales</taxon>
        <taxon>Yersiniaceae</taxon>
        <taxon>Rouxiella</taxon>
    </lineage>
</organism>
<dbReference type="RefSeq" id="WP_158086946.1">
    <property type="nucleotide sequence ID" value="NZ_CBCSCF010000009.1"/>
</dbReference>
<comment type="caution">
    <text evidence="2">The sequence shown here is derived from an EMBL/GenBank/DDBJ whole genome shotgun (WGS) entry which is preliminary data.</text>
</comment>
<dbReference type="AlphaFoldDB" id="A0AA40X4H2"/>
<proteinExistence type="predicted"/>
<reference evidence="2" key="2">
    <citation type="submission" date="2022-09" db="EMBL/GenBank/DDBJ databases">
        <title>Rouxiella aceris sp. nov., isolated from tree sap and emended description of the genus Rhouxiella.</title>
        <authorList>
            <person name="Kim I.S."/>
        </authorList>
    </citation>
    <scope>NUCLEOTIDE SEQUENCE</scope>
    <source>
        <strain evidence="2">SAP-2</strain>
    </source>
</reference>
<feature type="chain" id="PRO_5041343219" description="Kazal-like domain-containing protein" evidence="1">
    <location>
        <begin position="21"/>
        <end position="48"/>
    </location>
</feature>
<feature type="signal peptide" evidence="1">
    <location>
        <begin position="1"/>
        <end position="20"/>
    </location>
</feature>
<reference evidence="2" key="1">
    <citation type="submission" date="2020-11" db="EMBL/GenBank/DDBJ databases">
        <authorList>
            <person name="Lee S.D."/>
        </authorList>
    </citation>
    <scope>NUCLEOTIDE SEQUENCE</scope>
    <source>
        <strain evidence="2">SAP-2</strain>
    </source>
</reference>
<evidence type="ECO:0008006" key="4">
    <source>
        <dbReference type="Google" id="ProtNLM"/>
    </source>
</evidence>